<gene>
    <name evidence="1" type="ORF">F2Q69_00059567</name>
</gene>
<organism evidence="1 2">
    <name type="scientific">Brassica cretica</name>
    <name type="common">Mustard</name>
    <dbReference type="NCBI Taxonomy" id="69181"/>
    <lineage>
        <taxon>Eukaryota</taxon>
        <taxon>Viridiplantae</taxon>
        <taxon>Streptophyta</taxon>
        <taxon>Embryophyta</taxon>
        <taxon>Tracheophyta</taxon>
        <taxon>Spermatophyta</taxon>
        <taxon>Magnoliopsida</taxon>
        <taxon>eudicotyledons</taxon>
        <taxon>Gunneridae</taxon>
        <taxon>Pentapetalae</taxon>
        <taxon>rosids</taxon>
        <taxon>malvids</taxon>
        <taxon>Brassicales</taxon>
        <taxon>Brassicaceae</taxon>
        <taxon>Brassiceae</taxon>
        <taxon>Brassica</taxon>
    </lineage>
</organism>
<comment type="caution">
    <text evidence="1">The sequence shown here is derived from an EMBL/GenBank/DDBJ whole genome shotgun (WGS) entry which is preliminary data.</text>
</comment>
<evidence type="ECO:0000313" key="1">
    <source>
        <dbReference type="EMBL" id="KAF3570454.1"/>
    </source>
</evidence>
<accession>A0A8S9RC74</accession>
<dbReference type="Proteomes" id="UP000712600">
    <property type="component" value="Unassembled WGS sequence"/>
</dbReference>
<dbReference type="EMBL" id="QGKX02000095">
    <property type="protein sequence ID" value="KAF3570454.1"/>
    <property type="molecule type" value="Genomic_DNA"/>
</dbReference>
<dbReference type="AlphaFoldDB" id="A0A8S9RC74"/>
<protein>
    <submittedName>
        <fullName evidence="1">Uncharacterized protein</fullName>
    </submittedName>
</protein>
<name>A0A8S9RC74_BRACR</name>
<sequence>MALKWSACGEMRERSWVFIEDNSQSDSGWWPPVCRSAWLRSHAQWHLVLHMAFSMARTHAGRHHSSQISGCMTRTHARRHSSSHMAGRMLRLHVRRHLVLLHVSPYAHVACAATPHDSLAL</sequence>
<proteinExistence type="predicted"/>
<evidence type="ECO:0000313" key="2">
    <source>
        <dbReference type="Proteomes" id="UP000712600"/>
    </source>
</evidence>
<reference evidence="1" key="1">
    <citation type="submission" date="2019-12" db="EMBL/GenBank/DDBJ databases">
        <title>Genome sequencing and annotation of Brassica cretica.</title>
        <authorList>
            <person name="Studholme D.J."/>
            <person name="Sarris P."/>
        </authorList>
    </citation>
    <scope>NUCLEOTIDE SEQUENCE</scope>
    <source>
        <strain evidence="1">PFS-109/04</strain>
        <tissue evidence="1">Leaf</tissue>
    </source>
</reference>